<protein>
    <submittedName>
        <fullName evidence="1">Uncharacterized protein</fullName>
    </submittedName>
</protein>
<evidence type="ECO:0000313" key="2">
    <source>
        <dbReference type="Proteomes" id="UP001230220"/>
    </source>
</evidence>
<evidence type="ECO:0000313" key="1">
    <source>
        <dbReference type="EMBL" id="MDQ0362514.1"/>
    </source>
</evidence>
<organism evidence="1 2">
    <name type="scientific">Breznakia pachnodae</name>
    <dbReference type="NCBI Taxonomy" id="265178"/>
    <lineage>
        <taxon>Bacteria</taxon>
        <taxon>Bacillati</taxon>
        <taxon>Bacillota</taxon>
        <taxon>Erysipelotrichia</taxon>
        <taxon>Erysipelotrichales</taxon>
        <taxon>Erysipelotrichaceae</taxon>
        <taxon>Breznakia</taxon>
    </lineage>
</organism>
<gene>
    <name evidence="1" type="ORF">J2S15_003268</name>
</gene>
<dbReference type="RefSeq" id="WP_307410203.1">
    <property type="nucleotide sequence ID" value="NZ_JAUSUR010000007.1"/>
</dbReference>
<name>A0ABU0E6I4_9FIRM</name>
<comment type="caution">
    <text evidence="1">The sequence shown here is derived from an EMBL/GenBank/DDBJ whole genome shotgun (WGS) entry which is preliminary data.</text>
</comment>
<dbReference type="Proteomes" id="UP001230220">
    <property type="component" value="Unassembled WGS sequence"/>
</dbReference>
<accession>A0ABU0E6I4</accession>
<dbReference type="EMBL" id="JAUSUR010000007">
    <property type="protein sequence ID" value="MDQ0362514.1"/>
    <property type="molecule type" value="Genomic_DNA"/>
</dbReference>
<proteinExistence type="predicted"/>
<keyword evidence="2" id="KW-1185">Reference proteome</keyword>
<sequence length="81" mass="9283">MDMTDKTNNYIEDIEFVHDVVSAGGCLEMHSLGFWLKDYVGNIIGNLSDPVCSKYREIYGSQRVVNYKGERILSDEKLTLF</sequence>
<reference evidence="1 2" key="1">
    <citation type="submission" date="2023-07" db="EMBL/GenBank/DDBJ databases">
        <title>Genomic Encyclopedia of Type Strains, Phase IV (KMG-IV): sequencing the most valuable type-strain genomes for metagenomic binning, comparative biology and taxonomic classification.</title>
        <authorList>
            <person name="Goeker M."/>
        </authorList>
    </citation>
    <scope>NUCLEOTIDE SEQUENCE [LARGE SCALE GENOMIC DNA]</scope>
    <source>
        <strain evidence="1 2">DSM 16784</strain>
    </source>
</reference>